<feature type="domain" description="HTH araC/xylS-type" evidence="5">
    <location>
        <begin position="240"/>
        <end position="339"/>
    </location>
</feature>
<dbReference type="PRINTS" id="PR00032">
    <property type="entry name" value="HTHARAC"/>
</dbReference>
<dbReference type="PROSITE" id="PS01124">
    <property type="entry name" value="HTH_ARAC_FAMILY_2"/>
    <property type="match status" value="1"/>
</dbReference>
<keyword evidence="2" id="KW-0238">DNA-binding</keyword>
<comment type="caution">
    <text evidence="6">The sequence shown here is derived from an EMBL/GenBank/DDBJ whole genome shotgun (WGS) entry which is preliminary data.</text>
</comment>
<evidence type="ECO:0000256" key="3">
    <source>
        <dbReference type="ARBA" id="ARBA00023163"/>
    </source>
</evidence>
<keyword evidence="1" id="KW-0805">Transcription regulation</keyword>
<accession>A0ABT2ATN9</accession>
<dbReference type="SUPFAM" id="SSF46689">
    <property type="entry name" value="Homeodomain-like"/>
    <property type="match status" value="1"/>
</dbReference>
<dbReference type="InterPro" id="IPR018060">
    <property type="entry name" value="HTH_AraC"/>
</dbReference>
<reference evidence="6 7" key="1">
    <citation type="submission" date="2022-08" db="EMBL/GenBank/DDBJ databases">
        <title>Reclassification of Massilia species as members of the genera Telluria, Duganella, Pseudoduganella, Mokoshia gen. nov. and Zemynaea gen. nov. using orthogonal and non-orthogonal genome-based approaches.</title>
        <authorList>
            <person name="Bowman J.P."/>
        </authorList>
    </citation>
    <scope>NUCLEOTIDE SEQUENCE [LARGE SCALE GENOMIC DNA]</scope>
    <source>
        <strain evidence="6 7">JCM 31661</strain>
    </source>
</reference>
<dbReference type="RefSeq" id="WP_258830076.1">
    <property type="nucleotide sequence ID" value="NZ_JANUHA010000022.1"/>
</dbReference>
<feature type="transmembrane region" description="Helical" evidence="4">
    <location>
        <begin position="6"/>
        <end position="26"/>
    </location>
</feature>
<dbReference type="Gene3D" id="1.10.10.60">
    <property type="entry name" value="Homeodomain-like"/>
    <property type="match status" value="1"/>
</dbReference>
<dbReference type="PANTHER" id="PTHR43280">
    <property type="entry name" value="ARAC-FAMILY TRANSCRIPTIONAL REGULATOR"/>
    <property type="match status" value="1"/>
</dbReference>
<evidence type="ECO:0000259" key="5">
    <source>
        <dbReference type="PROSITE" id="PS01124"/>
    </source>
</evidence>
<dbReference type="InterPro" id="IPR020449">
    <property type="entry name" value="Tscrpt_reg_AraC-type_HTH"/>
</dbReference>
<feature type="transmembrane region" description="Helical" evidence="4">
    <location>
        <begin position="33"/>
        <end position="56"/>
    </location>
</feature>
<evidence type="ECO:0000313" key="6">
    <source>
        <dbReference type="EMBL" id="MCS0599073.1"/>
    </source>
</evidence>
<dbReference type="SMART" id="SM00342">
    <property type="entry name" value="HTH_ARAC"/>
    <property type="match status" value="1"/>
</dbReference>
<evidence type="ECO:0000256" key="4">
    <source>
        <dbReference type="SAM" id="Phobius"/>
    </source>
</evidence>
<feature type="transmembrane region" description="Helical" evidence="4">
    <location>
        <begin position="190"/>
        <end position="211"/>
    </location>
</feature>
<dbReference type="InterPro" id="IPR018062">
    <property type="entry name" value="HTH_AraC-typ_CS"/>
</dbReference>
<organism evidence="6 7">
    <name type="scientific">Massilia agri</name>
    <dbReference type="NCBI Taxonomy" id="1886785"/>
    <lineage>
        <taxon>Bacteria</taxon>
        <taxon>Pseudomonadati</taxon>
        <taxon>Pseudomonadota</taxon>
        <taxon>Betaproteobacteria</taxon>
        <taxon>Burkholderiales</taxon>
        <taxon>Oxalobacteraceae</taxon>
        <taxon>Telluria group</taxon>
        <taxon>Massilia</taxon>
    </lineage>
</organism>
<dbReference type="PROSITE" id="PS00041">
    <property type="entry name" value="HTH_ARAC_FAMILY_1"/>
    <property type="match status" value="1"/>
</dbReference>
<dbReference type="Pfam" id="PF12833">
    <property type="entry name" value="HTH_18"/>
    <property type="match status" value="1"/>
</dbReference>
<keyword evidence="7" id="KW-1185">Reference proteome</keyword>
<dbReference type="Proteomes" id="UP001206572">
    <property type="component" value="Unassembled WGS sequence"/>
</dbReference>
<evidence type="ECO:0000256" key="2">
    <source>
        <dbReference type="ARBA" id="ARBA00023125"/>
    </source>
</evidence>
<keyword evidence="3" id="KW-0804">Transcription</keyword>
<keyword evidence="4" id="KW-0812">Transmembrane</keyword>
<sequence>MIARQLLFLFSALGAANGILMAAWFFSRRPRRLAGCMLGALLLAVGVRTGKSAFLYFNPTIALEFRQLGLSACLLIGPLTYLYVRYHLAERSGQPARARWEWHLAACLLLIGLGLAFPYTDYRYAWDRSSAGIHLFWLCYLVAAGRAIWLERARLCEPGRRISPESLLLASVFLGSCLILAAYATVAFTSYIVGALSFTFTLHIAAIVLVLRPHETGTAEKYGERKLNEDDTLALVASLEKLMRDDKLYLNPNLNINLLARRAAYPQALVSQALNDRLKKSFHLYVNEYRIAEAKRLLIESPELNLESIAERSGFNSSSTFFAAFKKISGCTPASFRAGALPPEALRNRDSGVRSSA</sequence>
<keyword evidence="4" id="KW-1133">Transmembrane helix</keyword>
<feature type="transmembrane region" description="Helical" evidence="4">
    <location>
        <begin position="162"/>
        <end position="184"/>
    </location>
</feature>
<gene>
    <name evidence="6" type="ORF">NX780_22250</name>
</gene>
<dbReference type="EMBL" id="JANUHA010000022">
    <property type="protein sequence ID" value="MCS0599073.1"/>
    <property type="molecule type" value="Genomic_DNA"/>
</dbReference>
<feature type="transmembrane region" description="Helical" evidence="4">
    <location>
        <begin position="68"/>
        <end position="88"/>
    </location>
</feature>
<protein>
    <submittedName>
        <fullName evidence="6">Helix-turn-helix domain-containing protein</fullName>
    </submittedName>
</protein>
<keyword evidence="4" id="KW-0472">Membrane</keyword>
<evidence type="ECO:0000256" key="1">
    <source>
        <dbReference type="ARBA" id="ARBA00023015"/>
    </source>
</evidence>
<feature type="transmembrane region" description="Helical" evidence="4">
    <location>
        <begin position="100"/>
        <end position="119"/>
    </location>
</feature>
<evidence type="ECO:0000313" key="7">
    <source>
        <dbReference type="Proteomes" id="UP001206572"/>
    </source>
</evidence>
<dbReference type="PANTHER" id="PTHR43280:SF29">
    <property type="entry name" value="ARAC-FAMILY TRANSCRIPTIONAL REGULATOR"/>
    <property type="match status" value="1"/>
</dbReference>
<dbReference type="InterPro" id="IPR009057">
    <property type="entry name" value="Homeodomain-like_sf"/>
</dbReference>
<name>A0ABT2ATN9_9BURK</name>
<feature type="transmembrane region" description="Helical" evidence="4">
    <location>
        <begin position="131"/>
        <end position="150"/>
    </location>
</feature>
<proteinExistence type="predicted"/>